<proteinExistence type="inferred from homology"/>
<dbReference type="PANTHER" id="PTHR11781:SF22">
    <property type="entry name" value="TYPE I IODOTHYRONINE DEIODINASE"/>
    <property type="match status" value="1"/>
</dbReference>
<dbReference type="GO" id="GO:0042446">
    <property type="term" value="P:hormone biosynthetic process"/>
    <property type="evidence" value="ECO:0007669"/>
    <property type="project" value="UniProtKB-KW"/>
</dbReference>
<name>A0A7J7J589_BUGNE</name>
<keyword evidence="3" id="KW-1185">Reference proteome</keyword>
<protein>
    <recommendedName>
        <fullName evidence="1">Iodothyronine deiodinase</fullName>
    </recommendedName>
</protein>
<organism evidence="2 3">
    <name type="scientific">Bugula neritina</name>
    <name type="common">Brown bryozoan</name>
    <name type="synonym">Sertularia neritina</name>
    <dbReference type="NCBI Taxonomy" id="10212"/>
    <lineage>
        <taxon>Eukaryota</taxon>
        <taxon>Metazoa</taxon>
        <taxon>Spiralia</taxon>
        <taxon>Lophotrochozoa</taxon>
        <taxon>Bryozoa</taxon>
        <taxon>Gymnolaemata</taxon>
        <taxon>Cheilostomatida</taxon>
        <taxon>Flustrina</taxon>
        <taxon>Buguloidea</taxon>
        <taxon>Bugulidae</taxon>
        <taxon>Bugula</taxon>
    </lineage>
</organism>
<evidence type="ECO:0000256" key="1">
    <source>
        <dbReference type="RuleBase" id="RU000676"/>
    </source>
</evidence>
<evidence type="ECO:0000313" key="3">
    <source>
        <dbReference type="Proteomes" id="UP000593567"/>
    </source>
</evidence>
<dbReference type="Proteomes" id="UP000593567">
    <property type="component" value="Unassembled WGS sequence"/>
</dbReference>
<keyword evidence="1" id="KW-0560">Oxidoreductase</keyword>
<comment type="function">
    <text evidence="1">Responsible for the deiodination of T4 (3,5,3',5'-tetraiodothyronine).</text>
</comment>
<evidence type="ECO:0000313" key="2">
    <source>
        <dbReference type="EMBL" id="KAF6021302.1"/>
    </source>
</evidence>
<dbReference type="OrthoDB" id="428577at2759"/>
<dbReference type="GO" id="GO:0042403">
    <property type="term" value="P:thyroid hormone metabolic process"/>
    <property type="evidence" value="ECO:0007669"/>
    <property type="project" value="TreeGrafter"/>
</dbReference>
<keyword evidence="1" id="KW-0893">Thyroid hormones biosynthesis</keyword>
<dbReference type="InterPro" id="IPR000643">
    <property type="entry name" value="Iodothyronine_deiodinase"/>
</dbReference>
<reference evidence="2" key="1">
    <citation type="submission" date="2020-06" db="EMBL/GenBank/DDBJ databases">
        <title>Draft genome of Bugula neritina, a colonial animal packing powerful symbionts and potential medicines.</title>
        <authorList>
            <person name="Rayko M."/>
        </authorList>
    </citation>
    <scope>NUCLEOTIDE SEQUENCE [LARGE SCALE GENOMIC DNA]</scope>
    <source>
        <strain evidence="2">Kwan_BN1</strain>
    </source>
</reference>
<gene>
    <name evidence="2" type="ORF">EB796_020395</name>
</gene>
<dbReference type="GO" id="GO:0004800">
    <property type="term" value="F:thyroxine 5'-deiodinase activity"/>
    <property type="evidence" value="ECO:0007669"/>
    <property type="project" value="InterPro"/>
</dbReference>
<comment type="similarity">
    <text evidence="1">Belongs to the iodothyronine deiodinase family.</text>
</comment>
<accession>A0A7J7J589</accession>
<dbReference type="EMBL" id="VXIV02003071">
    <property type="protein sequence ID" value="KAF6021302.1"/>
    <property type="molecule type" value="Genomic_DNA"/>
</dbReference>
<dbReference type="Gene3D" id="3.40.30.10">
    <property type="entry name" value="Glutaredoxin"/>
    <property type="match status" value="1"/>
</dbReference>
<dbReference type="AlphaFoldDB" id="A0A7J7J589"/>
<sequence>MPSISGYMKEDFHAKFPVLVDMMDNNTSIKYSGFPERLYVILDGTILYAGGQGPFRYDIPELKSWIEDYSKK</sequence>
<keyword evidence="1" id="KW-0712">Selenocysteine</keyword>
<dbReference type="PANTHER" id="PTHR11781">
    <property type="entry name" value="IODOTHYRONINE DEIODINASE"/>
    <property type="match status" value="1"/>
</dbReference>
<dbReference type="Pfam" id="PF00837">
    <property type="entry name" value="T4_deiodinase"/>
    <property type="match status" value="1"/>
</dbReference>
<comment type="caution">
    <text evidence="2">The sequence shown here is derived from an EMBL/GenBank/DDBJ whole genome shotgun (WGS) entry which is preliminary data.</text>
</comment>